<evidence type="ECO:0000313" key="2">
    <source>
        <dbReference type="EMBL" id="KAK9008178.1"/>
    </source>
</evidence>
<feature type="compositionally biased region" description="Basic residues" evidence="1">
    <location>
        <begin position="1"/>
        <end position="10"/>
    </location>
</feature>
<feature type="compositionally biased region" description="Basic and acidic residues" evidence="1">
    <location>
        <begin position="19"/>
        <end position="31"/>
    </location>
</feature>
<comment type="caution">
    <text evidence="2">The sequence shown here is derived from an EMBL/GenBank/DDBJ whole genome shotgun (WGS) entry which is preliminary data.</text>
</comment>
<dbReference type="EMBL" id="JBBPBN010000026">
    <property type="protein sequence ID" value="KAK9008178.1"/>
    <property type="molecule type" value="Genomic_DNA"/>
</dbReference>
<evidence type="ECO:0000256" key="1">
    <source>
        <dbReference type="SAM" id="MobiDB-lite"/>
    </source>
</evidence>
<feature type="region of interest" description="Disordered" evidence="1">
    <location>
        <begin position="1"/>
        <end position="33"/>
    </location>
</feature>
<sequence length="165" mass="17603">MQVVNKRRHNSSNLSASRAVERNTKHAERSGSRFAALADEHESIIEVEDDIVRVAATDTEVLNQGGRPRIVREKLGVATLGNNERIGLLQNQLVVGSDGDKSSNGAKSVEEITMTNSGPVSKSNGQLEELTVAAKGKVVAAASELPNDKHRAVVVVDGDRGLINT</sequence>
<gene>
    <name evidence="2" type="ORF">V6N11_075080</name>
</gene>
<reference evidence="2 3" key="1">
    <citation type="journal article" date="2024" name="G3 (Bethesda)">
        <title>Genome assembly of Hibiscus sabdariffa L. provides insights into metabolisms of medicinal natural products.</title>
        <authorList>
            <person name="Kim T."/>
        </authorList>
    </citation>
    <scope>NUCLEOTIDE SEQUENCE [LARGE SCALE GENOMIC DNA]</scope>
    <source>
        <strain evidence="2">TK-2024</strain>
        <tissue evidence="2">Old leaves</tissue>
    </source>
</reference>
<organism evidence="2 3">
    <name type="scientific">Hibiscus sabdariffa</name>
    <name type="common">roselle</name>
    <dbReference type="NCBI Taxonomy" id="183260"/>
    <lineage>
        <taxon>Eukaryota</taxon>
        <taxon>Viridiplantae</taxon>
        <taxon>Streptophyta</taxon>
        <taxon>Embryophyta</taxon>
        <taxon>Tracheophyta</taxon>
        <taxon>Spermatophyta</taxon>
        <taxon>Magnoliopsida</taxon>
        <taxon>eudicotyledons</taxon>
        <taxon>Gunneridae</taxon>
        <taxon>Pentapetalae</taxon>
        <taxon>rosids</taxon>
        <taxon>malvids</taxon>
        <taxon>Malvales</taxon>
        <taxon>Malvaceae</taxon>
        <taxon>Malvoideae</taxon>
        <taxon>Hibiscus</taxon>
    </lineage>
</organism>
<evidence type="ECO:0000313" key="3">
    <source>
        <dbReference type="Proteomes" id="UP001396334"/>
    </source>
</evidence>
<dbReference type="Proteomes" id="UP001396334">
    <property type="component" value="Unassembled WGS sequence"/>
</dbReference>
<proteinExistence type="predicted"/>
<accession>A0ABR2R5E9</accession>
<protein>
    <submittedName>
        <fullName evidence="2">Uncharacterized protein</fullName>
    </submittedName>
</protein>
<name>A0ABR2R5E9_9ROSI</name>
<keyword evidence="3" id="KW-1185">Reference proteome</keyword>